<sequence length="291" mass="32647">MYKVKIEGLHKSYRNFEALNNINLHIETGLFGLLGPNGAGKTTLMKILSTILPFKVGDVTIYDFDLLKEGDKVRKILGYLPQDFHAPGQLTGREFLHYVASMKGVMDKKNRVTQIEKTLDEVNLLAHADKKIKSYSGGMKRRIGIAQALLGHPKLLILDEPTAGLDPSERIRFRNVIERLSKDYSIILSTHIISDIESSCERLAVLNNGRLLFQGTTASLAQKAANYVWEFQVPYANYDIVEKEHLIISSRREAGNAVFRIIAKESPHENAKLIKPSTEDAYMALINGVII</sequence>
<dbReference type="InterPro" id="IPR027417">
    <property type="entry name" value="P-loop_NTPase"/>
</dbReference>
<keyword evidence="3" id="KW-0547">Nucleotide-binding</keyword>
<dbReference type="STRING" id="1348624.GCA_001591545_01387"/>
<evidence type="ECO:0000256" key="2">
    <source>
        <dbReference type="ARBA" id="ARBA00022448"/>
    </source>
</evidence>
<proteinExistence type="inferred from homology"/>
<dbReference type="Gene3D" id="3.40.50.300">
    <property type="entry name" value="P-loop containing nucleotide triphosphate hydrolases"/>
    <property type="match status" value="1"/>
</dbReference>
<dbReference type="PROSITE" id="PS50893">
    <property type="entry name" value="ABC_TRANSPORTER_2"/>
    <property type="match status" value="1"/>
</dbReference>
<dbReference type="PANTHER" id="PTHR43335">
    <property type="entry name" value="ABC TRANSPORTER, ATP-BINDING PROTEIN"/>
    <property type="match status" value="1"/>
</dbReference>
<dbReference type="GO" id="GO:0005524">
    <property type="term" value="F:ATP binding"/>
    <property type="evidence" value="ECO:0007669"/>
    <property type="project" value="UniProtKB-KW"/>
</dbReference>
<dbReference type="CDD" id="cd03264">
    <property type="entry name" value="ABC_drug_resistance_like"/>
    <property type="match status" value="1"/>
</dbReference>
<keyword evidence="2" id="KW-0813">Transport</keyword>
<reference evidence="6 7" key="1">
    <citation type="submission" date="2018-06" db="EMBL/GenBank/DDBJ databases">
        <authorList>
            <consortium name="Pathogen Informatics"/>
            <person name="Doyle S."/>
        </authorList>
    </citation>
    <scope>NUCLEOTIDE SEQUENCE [LARGE SCALE GENOMIC DNA]</scope>
    <source>
        <strain evidence="6 7">NCTC4824</strain>
    </source>
</reference>
<evidence type="ECO:0000256" key="4">
    <source>
        <dbReference type="ARBA" id="ARBA00022840"/>
    </source>
</evidence>
<dbReference type="PANTHER" id="PTHR43335:SF2">
    <property type="entry name" value="ABC TRANSPORTER, ATP-BINDING PROTEIN"/>
    <property type="match status" value="1"/>
</dbReference>
<dbReference type="Pfam" id="PF00005">
    <property type="entry name" value="ABC_tran"/>
    <property type="match status" value="1"/>
</dbReference>
<comment type="similarity">
    <text evidence="1">Belongs to the ABC transporter superfamily.</text>
</comment>
<dbReference type="Proteomes" id="UP000249134">
    <property type="component" value="Chromosome 1"/>
</dbReference>
<dbReference type="InterPro" id="IPR003593">
    <property type="entry name" value="AAA+_ATPase"/>
</dbReference>
<evidence type="ECO:0000313" key="6">
    <source>
        <dbReference type="EMBL" id="SQI59372.1"/>
    </source>
</evidence>
<dbReference type="GO" id="GO:0016887">
    <property type="term" value="F:ATP hydrolysis activity"/>
    <property type="evidence" value="ECO:0007669"/>
    <property type="project" value="InterPro"/>
</dbReference>
<dbReference type="RefSeq" id="WP_066138800.1">
    <property type="nucleotide sequence ID" value="NZ_CBCSGM010000001.1"/>
</dbReference>
<dbReference type="InterPro" id="IPR017871">
    <property type="entry name" value="ABC_transporter-like_CS"/>
</dbReference>
<dbReference type="EC" id="3.6.3.-" evidence="6"/>
<organism evidence="6 7">
    <name type="scientific">Lederbergia lenta</name>
    <name type="common">Bacillus lentus</name>
    <dbReference type="NCBI Taxonomy" id="1467"/>
    <lineage>
        <taxon>Bacteria</taxon>
        <taxon>Bacillati</taxon>
        <taxon>Bacillota</taxon>
        <taxon>Bacilli</taxon>
        <taxon>Bacillales</taxon>
        <taxon>Bacillaceae</taxon>
        <taxon>Lederbergia</taxon>
    </lineage>
</organism>
<protein>
    <submittedName>
        <fullName evidence="6">ABC transporter-like protein</fullName>
        <ecNumber evidence="6">3.6.3.-</ecNumber>
    </submittedName>
</protein>
<gene>
    <name evidence="6" type="primary">drrA_4</name>
    <name evidence="6" type="ORF">NCTC4824_02336</name>
</gene>
<evidence type="ECO:0000259" key="5">
    <source>
        <dbReference type="PROSITE" id="PS50893"/>
    </source>
</evidence>
<dbReference type="KEGG" id="blen:NCTC4824_02336"/>
<keyword evidence="7" id="KW-1185">Reference proteome</keyword>
<dbReference type="InterPro" id="IPR003439">
    <property type="entry name" value="ABC_transporter-like_ATP-bd"/>
</dbReference>
<dbReference type="EMBL" id="LS483476">
    <property type="protein sequence ID" value="SQI59372.1"/>
    <property type="molecule type" value="Genomic_DNA"/>
</dbReference>
<feature type="domain" description="ABC transporter" evidence="5">
    <location>
        <begin position="4"/>
        <end position="233"/>
    </location>
</feature>
<keyword evidence="6" id="KW-0378">Hydrolase</keyword>
<evidence type="ECO:0000256" key="3">
    <source>
        <dbReference type="ARBA" id="ARBA00022741"/>
    </source>
</evidence>
<accession>A0A2X4WKY8</accession>
<dbReference type="SMART" id="SM00382">
    <property type="entry name" value="AAA"/>
    <property type="match status" value="1"/>
</dbReference>
<evidence type="ECO:0000313" key="7">
    <source>
        <dbReference type="Proteomes" id="UP000249134"/>
    </source>
</evidence>
<evidence type="ECO:0000256" key="1">
    <source>
        <dbReference type="ARBA" id="ARBA00005417"/>
    </source>
</evidence>
<dbReference type="PROSITE" id="PS00211">
    <property type="entry name" value="ABC_TRANSPORTER_1"/>
    <property type="match status" value="1"/>
</dbReference>
<keyword evidence="4" id="KW-0067">ATP-binding</keyword>
<dbReference type="AlphaFoldDB" id="A0A2X4WKY8"/>
<dbReference type="SUPFAM" id="SSF52540">
    <property type="entry name" value="P-loop containing nucleoside triphosphate hydrolases"/>
    <property type="match status" value="1"/>
</dbReference>
<name>A0A2X4WKY8_LEDLE</name>